<dbReference type="InterPro" id="IPR050194">
    <property type="entry name" value="Glycosyltransferase_grp1"/>
</dbReference>
<dbReference type="AlphaFoldDB" id="A0A3P1CD74"/>
<keyword evidence="1" id="KW-0472">Membrane</keyword>
<dbReference type="OrthoDB" id="9811902at2"/>
<feature type="transmembrane region" description="Helical" evidence="1">
    <location>
        <begin position="82"/>
        <end position="101"/>
    </location>
</feature>
<dbReference type="InterPro" id="IPR001296">
    <property type="entry name" value="Glyco_trans_1"/>
</dbReference>
<protein>
    <submittedName>
        <fullName evidence="4">Glycosyltransferase WbuB</fullName>
    </submittedName>
</protein>
<dbReference type="Gene3D" id="3.40.50.2000">
    <property type="entry name" value="Glycogen Phosphorylase B"/>
    <property type="match status" value="2"/>
</dbReference>
<keyword evidence="1" id="KW-0812">Transmembrane</keyword>
<dbReference type="Pfam" id="PF13579">
    <property type="entry name" value="Glyco_trans_4_4"/>
    <property type="match status" value="1"/>
</dbReference>
<keyword evidence="5" id="KW-1185">Reference proteome</keyword>
<evidence type="ECO:0000259" key="2">
    <source>
        <dbReference type="Pfam" id="PF00534"/>
    </source>
</evidence>
<proteinExistence type="predicted"/>
<comment type="caution">
    <text evidence="4">The sequence shown here is derived from an EMBL/GenBank/DDBJ whole genome shotgun (WGS) entry which is preliminary data.</text>
</comment>
<dbReference type="InterPro" id="IPR028098">
    <property type="entry name" value="Glyco_trans_4-like_N"/>
</dbReference>
<feature type="domain" description="Glycosyl transferase family 1" evidence="2">
    <location>
        <begin position="215"/>
        <end position="375"/>
    </location>
</feature>
<feature type="transmembrane region" description="Helical" evidence="1">
    <location>
        <begin position="107"/>
        <end position="124"/>
    </location>
</feature>
<evidence type="ECO:0000313" key="5">
    <source>
        <dbReference type="Proteomes" id="UP000274271"/>
    </source>
</evidence>
<dbReference type="SUPFAM" id="SSF53756">
    <property type="entry name" value="UDP-Glycosyltransferase/glycogen phosphorylase"/>
    <property type="match status" value="1"/>
</dbReference>
<name>A0A3P1CD74_9BACT</name>
<evidence type="ECO:0000259" key="3">
    <source>
        <dbReference type="Pfam" id="PF13579"/>
    </source>
</evidence>
<sequence>MKILVSSMTFAPDHSGISLYSTDFATYAMEQGHEVTVVTGFSWYPKWEKKPEDKGKLFRTDFYKKIKVLRGYLYVPKKVTSLARMIQEITFILFVFINFFRAGRHDVIVLFTTPINLGLVGVFFQKYWKAKLIINVQDLQLDAAKSLGMLGKLPIVDVMNKIERYTYQKADLVTSISTAMVDIVKQKGAIEKNVYLWPNWINVDEAGRKGVEGDFRKAYPEFKDKILIGYAGNVGVKQSLSVLVDLSEKFKDRTDVVFLIIGQGGDLVNLKSYADKKATGNIRFIDFLSQNDYYSFLCDVDIVFLSQKKDSGDVYFPSKLLGIMAKKKLIFVSAGQDSEIFKVITENGLGMSSDIEDVDHMRELLTAYLQDKEQFGVYKSNAHDFVRRFDREVVLEALFGKINDTVLSGFYGPVATQYTFSTNTEQMTDQVI</sequence>
<dbReference type="Pfam" id="PF00534">
    <property type="entry name" value="Glycos_transf_1"/>
    <property type="match status" value="1"/>
</dbReference>
<dbReference type="PANTHER" id="PTHR45947">
    <property type="entry name" value="SULFOQUINOVOSYL TRANSFERASE SQD2"/>
    <property type="match status" value="1"/>
</dbReference>
<dbReference type="PANTHER" id="PTHR45947:SF3">
    <property type="entry name" value="SULFOQUINOVOSYL TRANSFERASE SQD2"/>
    <property type="match status" value="1"/>
</dbReference>
<dbReference type="Proteomes" id="UP000274271">
    <property type="component" value="Unassembled WGS sequence"/>
</dbReference>
<feature type="domain" description="Glycosyltransferase subfamily 4-like N-terminal" evidence="3">
    <location>
        <begin position="16"/>
        <end position="200"/>
    </location>
</feature>
<reference evidence="4 5" key="1">
    <citation type="submission" date="2018-11" db="EMBL/GenBank/DDBJ databases">
        <authorList>
            <person name="Zhou Z."/>
            <person name="Wang G."/>
        </authorList>
    </citation>
    <scope>NUCLEOTIDE SEQUENCE [LARGE SCALE GENOMIC DNA]</scope>
    <source>
        <strain evidence="4 5">KCTC42998</strain>
    </source>
</reference>
<keyword evidence="1" id="KW-1133">Transmembrane helix</keyword>
<evidence type="ECO:0000256" key="1">
    <source>
        <dbReference type="SAM" id="Phobius"/>
    </source>
</evidence>
<dbReference type="RefSeq" id="WP_124908932.1">
    <property type="nucleotide sequence ID" value="NZ_RQJP01000005.1"/>
</dbReference>
<dbReference type="CDD" id="cd03794">
    <property type="entry name" value="GT4_WbuB-like"/>
    <property type="match status" value="1"/>
</dbReference>
<accession>A0A3P1CD74</accession>
<keyword evidence="4" id="KW-0808">Transferase</keyword>
<evidence type="ECO:0000313" key="4">
    <source>
        <dbReference type="EMBL" id="RRB11262.1"/>
    </source>
</evidence>
<dbReference type="GO" id="GO:0016758">
    <property type="term" value="F:hexosyltransferase activity"/>
    <property type="evidence" value="ECO:0007669"/>
    <property type="project" value="TreeGrafter"/>
</dbReference>
<organism evidence="4 5">
    <name type="scientific">Larkinella knui</name>
    <dbReference type="NCBI Taxonomy" id="2025310"/>
    <lineage>
        <taxon>Bacteria</taxon>
        <taxon>Pseudomonadati</taxon>
        <taxon>Bacteroidota</taxon>
        <taxon>Cytophagia</taxon>
        <taxon>Cytophagales</taxon>
        <taxon>Spirosomataceae</taxon>
        <taxon>Larkinella</taxon>
    </lineage>
</organism>
<gene>
    <name evidence="4" type="ORF">EHT87_22495</name>
</gene>
<dbReference type="EMBL" id="RQJP01000005">
    <property type="protein sequence ID" value="RRB11262.1"/>
    <property type="molecule type" value="Genomic_DNA"/>
</dbReference>